<evidence type="ECO:0000256" key="1">
    <source>
        <dbReference type="ARBA" id="ARBA00005234"/>
    </source>
</evidence>
<dbReference type="EMBL" id="KN837361">
    <property type="protein sequence ID" value="KIJ26664.1"/>
    <property type="molecule type" value="Genomic_DNA"/>
</dbReference>
<dbReference type="SUPFAM" id="SSF54001">
    <property type="entry name" value="Cysteine proteinases"/>
    <property type="match status" value="1"/>
</dbReference>
<dbReference type="OrthoDB" id="442460at2759"/>
<sequence>MSVVYTPASHTILNLSLDRILIYPPTRIGAVNITYADLKRLDSGEFLNDTLIEFGLKLWLNELRVEKPELADQIHVFSSFFYTQLNHKK</sequence>
<dbReference type="PANTHER" id="PTHR46896">
    <property type="entry name" value="SENTRIN-SPECIFIC PROTEASE"/>
    <property type="match status" value="1"/>
</dbReference>
<feature type="domain" description="Ubiquitin-like protease family profile" evidence="6">
    <location>
        <begin position="45"/>
        <end position="86"/>
    </location>
</feature>
<comment type="similarity">
    <text evidence="1">Belongs to the peptidase C48 family.</text>
</comment>
<dbReference type="Gene3D" id="3.40.395.10">
    <property type="entry name" value="Adenoviral Proteinase, Chain A"/>
    <property type="match status" value="1"/>
</dbReference>
<evidence type="ECO:0000256" key="2">
    <source>
        <dbReference type="ARBA" id="ARBA00022553"/>
    </source>
</evidence>
<evidence type="ECO:0000256" key="5">
    <source>
        <dbReference type="ARBA" id="ARBA00022801"/>
    </source>
</evidence>
<proteinExistence type="inferred from homology"/>
<keyword evidence="3" id="KW-0645">Protease</keyword>
<reference evidence="7 8" key="1">
    <citation type="submission" date="2014-06" db="EMBL/GenBank/DDBJ databases">
        <title>Evolutionary Origins and Diversification of the Mycorrhizal Mutualists.</title>
        <authorList>
            <consortium name="DOE Joint Genome Institute"/>
            <consortium name="Mycorrhizal Genomics Consortium"/>
            <person name="Kohler A."/>
            <person name="Kuo A."/>
            <person name="Nagy L.G."/>
            <person name="Floudas D."/>
            <person name="Copeland A."/>
            <person name="Barry K.W."/>
            <person name="Cichocki N."/>
            <person name="Veneault-Fourrey C."/>
            <person name="LaButti K."/>
            <person name="Lindquist E.A."/>
            <person name="Lipzen A."/>
            <person name="Lundell T."/>
            <person name="Morin E."/>
            <person name="Murat C."/>
            <person name="Riley R."/>
            <person name="Ohm R."/>
            <person name="Sun H."/>
            <person name="Tunlid A."/>
            <person name="Henrissat B."/>
            <person name="Grigoriev I.V."/>
            <person name="Hibbett D.S."/>
            <person name="Martin F."/>
        </authorList>
    </citation>
    <scope>NUCLEOTIDE SEQUENCE [LARGE SCALE GENOMIC DNA]</scope>
    <source>
        <strain evidence="7 8">SS14</strain>
    </source>
</reference>
<keyword evidence="8" id="KW-1185">Reference proteome</keyword>
<dbReference type="GO" id="GO:0016926">
    <property type="term" value="P:protein desumoylation"/>
    <property type="evidence" value="ECO:0007669"/>
    <property type="project" value="TreeGrafter"/>
</dbReference>
<dbReference type="Pfam" id="PF02902">
    <property type="entry name" value="Peptidase_C48"/>
    <property type="match status" value="1"/>
</dbReference>
<dbReference type="GO" id="GO:0005634">
    <property type="term" value="C:nucleus"/>
    <property type="evidence" value="ECO:0007669"/>
    <property type="project" value="TreeGrafter"/>
</dbReference>
<dbReference type="HOGENOM" id="CLU_188059_0_0_1"/>
<dbReference type="Proteomes" id="UP000054279">
    <property type="component" value="Unassembled WGS sequence"/>
</dbReference>
<dbReference type="GO" id="GO:0005737">
    <property type="term" value="C:cytoplasm"/>
    <property type="evidence" value="ECO:0007669"/>
    <property type="project" value="TreeGrafter"/>
</dbReference>
<dbReference type="PANTHER" id="PTHR46896:SF3">
    <property type="entry name" value="FI06413P-RELATED"/>
    <property type="match status" value="1"/>
</dbReference>
<dbReference type="AlphaFoldDB" id="A0A0C9TXW0"/>
<dbReference type="GO" id="GO:0006508">
    <property type="term" value="P:proteolysis"/>
    <property type="evidence" value="ECO:0007669"/>
    <property type="project" value="UniProtKB-KW"/>
</dbReference>
<evidence type="ECO:0000313" key="8">
    <source>
        <dbReference type="Proteomes" id="UP000054279"/>
    </source>
</evidence>
<evidence type="ECO:0000259" key="6">
    <source>
        <dbReference type="Pfam" id="PF02902"/>
    </source>
</evidence>
<protein>
    <recommendedName>
        <fullName evidence="6">Ubiquitin-like protease family profile domain-containing protein</fullName>
    </recommendedName>
</protein>
<evidence type="ECO:0000256" key="4">
    <source>
        <dbReference type="ARBA" id="ARBA00022786"/>
    </source>
</evidence>
<dbReference type="InterPro" id="IPR038765">
    <property type="entry name" value="Papain-like_cys_pep_sf"/>
</dbReference>
<accession>A0A0C9TXW0</accession>
<organism evidence="7 8">
    <name type="scientific">Sphaerobolus stellatus (strain SS14)</name>
    <dbReference type="NCBI Taxonomy" id="990650"/>
    <lineage>
        <taxon>Eukaryota</taxon>
        <taxon>Fungi</taxon>
        <taxon>Dikarya</taxon>
        <taxon>Basidiomycota</taxon>
        <taxon>Agaricomycotina</taxon>
        <taxon>Agaricomycetes</taxon>
        <taxon>Phallomycetidae</taxon>
        <taxon>Geastrales</taxon>
        <taxon>Sphaerobolaceae</taxon>
        <taxon>Sphaerobolus</taxon>
    </lineage>
</organism>
<dbReference type="GO" id="GO:0070139">
    <property type="term" value="F:SUMO-specific endopeptidase activity"/>
    <property type="evidence" value="ECO:0007669"/>
    <property type="project" value="TreeGrafter"/>
</dbReference>
<keyword evidence="5" id="KW-0378">Hydrolase</keyword>
<gene>
    <name evidence="7" type="ORF">M422DRAFT_191928</name>
</gene>
<evidence type="ECO:0000313" key="7">
    <source>
        <dbReference type="EMBL" id="KIJ26664.1"/>
    </source>
</evidence>
<keyword evidence="2" id="KW-0597">Phosphoprotein</keyword>
<keyword evidence="4" id="KW-0833">Ubl conjugation pathway</keyword>
<dbReference type="InterPro" id="IPR003653">
    <property type="entry name" value="Peptidase_C48_C"/>
</dbReference>
<evidence type="ECO:0000256" key="3">
    <source>
        <dbReference type="ARBA" id="ARBA00022670"/>
    </source>
</evidence>
<name>A0A0C9TXW0_SPHS4</name>
<dbReference type="InterPro" id="IPR051947">
    <property type="entry name" value="Sentrin-specific_protease"/>
</dbReference>